<organism evidence="2 3">
    <name type="scientific">Ricinus communis</name>
    <name type="common">Castor bean</name>
    <dbReference type="NCBI Taxonomy" id="3988"/>
    <lineage>
        <taxon>Eukaryota</taxon>
        <taxon>Viridiplantae</taxon>
        <taxon>Streptophyta</taxon>
        <taxon>Embryophyta</taxon>
        <taxon>Tracheophyta</taxon>
        <taxon>Spermatophyta</taxon>
        <taxon>Magnoliopsida</taxon>
        <taxon>eudicotyledons</taxon>
        <taxon>Gunneridae</taxon>
        <taxon>Pentapetalae</taxon>
        <taxon>rosids</taxon>
        <taxon>fabids</taxon>
        <taxon>Malpighiales</taxon>
        <taxon>Euphorbiaceae</taxon>
        <taxon>Acalyphoideae</taxon>
        <taxon>Acalypheae</taxon>
        <taxon>Ricinus</taxon>
    </lineage>
</organism>
<evidence type="ECO:0000313" key="3">
    <source>
        <dbReference type="Proteomes" id="UP000008311"/>
    </source>
</evidence>
<dbReference type="Proteomes" id="UP000008311">
    <property type="component" value="Unassembled WGS sequence"/>
</dbReference>
<proteinExistence type="predicted"/>
<dbReference type="PANTHER" id="PTHR36078">
    <property type="entry name" value="BNACNNG21220D PROTEIN"/>
    <property type="match status" value="1"/>
</dbReference>
<dbReference type="PANTHER" id="PTHR36078:SF2">
    <property type="entry name" value="OS09G0473966 PROTEIN"/>
    <property type="match status" value="1"/>
</dbReference>
<dbReference type="InParanoid" id="B9RLH0"/>
<dbReference type="STRING" id="3988.B9RLH0"/>
<feature type="region of interest" description="Disordered" evidence="1">
    <location>
        <begin position="1"/>
        <end position="52"/>
    </location>
</feature>
<feature type="compositionally biased region" description="Low complexity" evidence="1">
    <location>
        <begin position="15"/>
        <end position="25"/>
    </location>
</feature>
<protein>
    <submittedName>
        <fullName evidence="2">Uncharacterized protein</fullName>
    </submittedName>
</protein>
<dbReference type="OrthoDB" id="1669448at2759"/>
<reference evidence="3" key="1">
    <citation type="journal article" date="2010" name="Nat. Biotechnol.">
        <title>Draft genome sequence of the oilseed species Ricinus communis.</title>
        <authorList>
            <person name="Chan A.P."/>
            <person name="Crabtree J."/>
            <person name="Zhao Q."/>
            <person name="Lorenzi H."/>
            <person name="Orvis J."/>
            <person name="Puiu D."/>
            <person name="Melake-Berhan A."/>
            <person name="Jones K.M."/>
            <person name="Redman J."/>
            <person name="Chen G."/>
            <person name="Cahoon E.B."/>
            <person name="Gedil M."/>
            <person name="Stanke M."/>
            <person name="Haas B.J."/>
            <person name="Wortman J.R."/>
            <person name="Fraser-Liggett C.M."/>
            <person name="Ravel J."/>
            <person name="Rabinowicz P.D."/>
        </authorList>
    </citation>
    <scope>NUCLEOTIDE SEQUENCE [LARGE SCALE GENOMIC DNA]</scope>
    <source>
        <strain evidence="3">cv. Hale</strain>
    </source>
</reference>
<name>B9RLH0_RICCO</name>
<keyword evidence="3" id="KW-1185">Reference proteome</keyword>
<dbReference type="EMBL" id="EQ973788">
    <property type="protein sequence ID" value="EEF47695.1"/>
    <property type="molecule type" value="Genomic_DNA"/>
</dbReference>
<evidence type="ECO:0000256" key="1">
    <source>
        <dbReference type="SAM" id="MobiDB-lite"/>
    </source>
</evidence>
<accession>B9RLH0</accession>
<dbReference type="AlphaFoldDB" id="B9RLH0"/>
<dbReference type="eggNOG" id="ENOG502S34C">
    <property type="taxonomic scope" value="Eukaryota"/>
</dbReference>
<evidence type="ECO:0000313" key="2">
    <source>
        <dbReference type="EMBL" id="EEF47695.1"/>
    </source>
</evidence>
<gene>
    <name evidence="2" type="ORF">RCOM_1466930</name>
</gene>
<dbReference type="KEGG" id="rcu:8264665"/>
<dbReference type="OMA" id="MGINGEQ"/>
<sequence length="137" mass="15239">MASSPPPPPTPTSPPSASNSENSATRSPPSMPPKVDDGDPKSSAPQVLDEMPHLTHFQILDSEENMDKYKKYEADYTRRLMAKYFSKQNLYGGNIFDEKMTIDDEIILSSKWPCTRSFADPMNGFEEQSNVGSTSET</sequence>
<feature type="compositionally biased region" description="Pro residues" evidence="1">
    <location>
        <begin position="1"/>
        <end position="14"/>
    </location>
</feature>